<reference evidence="2" key="1">
    <citation type="submission" date="2019-12" db="EMBL/GenBank/DDBJ databases">
        <authorList>
            <person name="Awala S.I."/>
            <person name="Rhee S.K."/>
        </authorList>
    </citation>
    <scope>NUCLEOTIDE SEQUENCE [LARGE SCALE GENOMIC DNA]</scope>
    <source>
        <strain evidence="2">IM1</strain>
    </source>
</reference>
<protein>
    <submittedName>
        <fullName evidence="1">Glycosyltransferase</fullName>
    </submittedName>
</protein>
<evidence type="ECO:0000313" key="1">
    <source>
        <dbReference type="EMBL" id="QJD30115.1"/>
    </source>
</evidence>
<keyword evidence="2" id="KW-1185">Reference proteome</keyword>
<keyword evidence="1" id="KW-0808">Transferase</keyword>
<sequence length="232" mass="26912">MREVSPLRIFIGYDPREAAAFSVLAHSIHVRASQPVSITPLMLTQLGQVYRRERNPLQSTDFSFSRFLVPYLSGFSGWSVFMDCDMLVLDDVAKLWALRDERYAVQVVKHNHVPEETIKFLDAAQTRYEKKNWSSVMLFNNAKCKALTPDYVNTASGLELHQFKWLDDEALIGEIPHRWNHLVGYDSPSRDVSLVHYTIGGPYFEEYRDCEYSEEWRAELAGMARVDQRQSR</sequence>
<proteinExistence type="predicted"/>
<evidence type="ECO:0000313" key="2">
    <source>
        <dbReference type="Proteomes" id="UP000503004"/>
    </source>
</evidence>
<dbReference type="Gene3D" id="3.90.550.10">
    <property type="entry name" value="Spore Coat Polysaccharide Biosynthesis Protein SpsA, Chain A"/>
    <property type="match status" value="1"/>
</dbReference>
<dbReference type="EMBL" id="CP046565">
    <property type="protein sequence ID" value="QJD30115.1"/>
    <property type="molecule type" value="Genomic_DNA"/>
</dbReference>
<dbReference type="GO" id="GO:0016740">
    <property type="term" value="F:transferase activity"/>
    <property type="evidence" value="ECO:0007669"/>
    <property type="project" value="UniProtKB-KW"/>
</dbReference>
<dbReference type="KEGG" id="metu:GNH96_09120"/>
<dbReference type="PANTHER" id="PTHR35105">
    <property type="entry name" value="EXPRESSED PROTEIN"/>
    <property type="match status" value="1"/>
</dbReference>
<organism evidence="1 2">
    <name type="scientific">Methylococcus geothermalis</name>
    <dbReference type="NCBI Taxonomy" id="2681310"/>
    <lineage>
        <taxon>Bacteria</taxon>
        <taxon>Pseudomonadati</taxon>
        <taxon>Pseudomonadota</taxon>
        <taxon>Gammaproteobacteria</taxon>
        <taxon>Methylococcales</taxon>
        <taxon>Methylococcaceae</taxon>
        <taxon>Methylococcus</taxon>
    </lineage>
</organism>
<name>A0A858Q8I3_9GAMM</name>
<accession>A0A858Q8I3</accession>
<dbReference type="AlphaFoldDB" id="A0A858Q8I3"/>
<dbReference type="Proteomes" id="UP000503004">
    <property type="component" value="Chromosome"/>
</dbReference>
<dbReference type="PANTHER" id="PTHR35105:SF3">
    <property type="entry name" value="EXPRESSED PROTEIN"/>
    <property type="match status" value="1"/>
</dbReference>
<gene>
    <name evidence="1" type="ORF">GNH96_09120</name>
</gene>
<dbReference type="SUPFAM" id="SSF53448">
    <property type="entry name" value="Nucleotide-diphospho-sugar transferases"/>
    <property type="match status" value="1"/>
</dbReference>
<dbReference type="RefSeq" id="WP_169603394.1">
    <property type="nucleotide sequence ID" value="NZ_CP046565.1"/>
</dbReference>
<dbReference type="InterPro" id="IPR029044">
    <property type="entry name" value="Nucleotide-diphossugar_trans"/>
</dbReference>